<feature type="non-terminal residue" evidence="1">
    <location>
        <position position="1"/>
    </location>
</feature>
<reference evidence="1" key="2">
    <citation type="submission" date="2016-06" db="EMBL/GenBank/DDBJ databases">
        <title>The genome of a short-lived fish provides insights into sex chromosome evolution and the genetic control of aging.</title>
        <authorList>
            <person name="Reichwald K."/>
            <person name="Felder M."/>
            <person name="Petzold A."/>
            <person name="Koch P."/>
            <person name="Groth M."/>
            <person name="Platzer M."/>
        </authorList>
    </citation>
    <scope>NUCLEOTIDE SEQUENCE</scope>
    <source>
        <tissue evidence="1">Brain</tissue>
    </source>
</reference>
<proteinExistence type="predicted"/>
<sequence>RVYSEPLPDDLQCPHHCRRGTNPPTDLTFHLSLTREQDPKILEFLHLRQELVPDLEKTFYAFPTWWQHILIGHNKQES</sequence>
<dbReference type="EMBL" id="HAEA01006274">
    <property type="protein sequence ID" value="SBQ34754.1"/>
    <property type="molecule type" value="Transcribed_RNA"/>
</dbReference>
<dbReference type="AlphaFoldDB" id="A0A1A8DPI3"/>
<accession>A0A1A8DPI3</accession>
<evidence type="ECO:0000313" key="1">
    <source>
        <dbReference type="EMBL" id="SBQ34754.1"/>
    </source>
</evidence>
<protein>
    <submittedName>
        <fullName evidence="1">Uncharacterized protein</fullName>
    </submittedName>
</protein>
<name>A0A1A8DPI3_NOTKA</name>
<organism evidence="1">
    <name type="scientific">Nothobranchius kadleci</name>
    <name type="common">African annual killifish</name>
    <dbReference type="NCBI Taxonomy" id="1051664"/>
    <lineage>
        <taxon>Eukaryota</taxon>
        <taxon>Metazoa</taxon>
        <taxon>Chordata</taxon>
        <taxon>Craniata</taxon>
        <taxon>Vertebrata</taxon>
        <taxon>Euteleostomi</taxon>
        <taxon>Actinopterygii</taxon>
        <taxon>Neopterygii</taxon>
        <taxon>Teleostei</taxon>
        <taxon>Neoteleostei</taxon>
        <taxon>Acanthomorphata</taxon>
        <taxon>Ovalentaria</taxon>
        <taxon>Atherinomorphae</taxon>
        <taxon>Cyprinodontiformes</taxon>
        <taxon>Nothobranchiidae</taxon>
        <taxon>Nothobranchius</taxon>
    </lineage>
</organism>
<gene>
    <name evidence="1" type="primary">Nfu_g_1_020153</name>
</gene>
<reference evidence="1" key="1">
    <citation type="submission" date="2016-05" db="EMBL/GenBank/DDBJ databases">
        <authorList>
            <person name="Lavstsen T."/>
            <person name="Jespersen J.S."/>
        </authorList>
    </citation>
    <scope>NUCLEOTIDE SEQUENCE</scope>
    <source>
        <tissue evidence="1">Brain</tissue>
    </source>
</reference>